<reference evidence="2 3" key="1">
    <citation type="submission" date="2024-01" db="EMBL/GenBank/DDBJ databases">
        <title>Genome assemblies of Stephania.</title>
        <authorList>
            <person name="Yang L."/>
        </authorList>
    </citation>
    <scope>NUCLEOTIDE SEQUENCE [LARGE SCALE GENOMIC DNA]</scope>
    <source>
        <strain evidence="2">YNDBR</strain>
        <tissue evidence="2">Leaf</tissue>
    </source>
</reference>
<protein>
    <submittedName>
        <fullName evidence="2">Uncharacterized protein</fullName>
    </submittedName>
</protein>
<dbReference type="EMBL" id="JBBNAF010000007">
    <property type="protein sequence ID" value="KAK9128751.1"/>
    <property type="molecule type" value="Genomic_DNA"/>
</dbReference>
<feature type="compositionally biased region" description="Basic residues" evidence="1">
    <location>
        <begin position="68"/>
        <end position="77"/>
    </location>
</feature>
<evidence type="ECO:0000313" key="3">
    <source>
        <dbReference type="Proteomes" id="UP001420932"/>
    </source>
</evidence>
<dbReference type="Proteomes" id="UP001420932">
    <property type="component" value="Unassembled WGS sequence"/>
</dbReference>
<name>A0AAP0J751_9MAGN</name>
<feature type="region of interest" description="Disordered" evidence="1">
    <location>
        <begin position="36"/>
        <end position="77"/>
    </location>
</feature>
<accession>A0AAP0J751</accession>
<gene>
    <name evidence="2" type="ORF">Syun_017548</name>
</gene>
<organism evidence="2 3">
    <name type="scientific">Stephania yunnanensis</name>
    <dbReference type="NCBI Taxonomy" id="152371"/>
    <lineage>
        <taxon>Eukaryota</taxon>
        <taxon>Viridiplantae</taxon>
        <taxon>Streptophyta</taxon>
        <taxon>Embryophyta</taxon>
        <taxon>Tracheophyta</taxon>
        <taxon>Spermatophyta</taxon>
        <taxon>Magnoliopsida</taxon>
        <taxon>Ranunculales</taxon>
        <taxon>Menispermaceae</taxon>
        <taxon>Menispermoideae</taxon>
        <taxon>Cissampelideae</taxon>
        <taxon>Stephania</taxon>
    </lineage>
</organism>
<sequence>MQRYATGSKIVANLLLIRPAHRRLCTQCRKKDGMARTKRTEEVKKTKDAMKSEEVEKKIGEKGEHVTRRAKTKSYRK</sequence>
<comment type="caution">
    <text evidence="2">The sequence shown here is derived from an EMBL/GenBank/DDBJ whole genome shotgun (WGS) entry which is preliminary data.</text>
</comment>
<evidence type="ECO:0000256" key="1">
    <source>
        <dbReference type="SAM" id="MobiDB-lite"/>
    </source>
</evidence>
<keyword evidence="3" id="KW-1185">Reference proteome</keyword>
<proteinExistence type="predicted"/>
<feature type="compositionally biased region" description="Basic and acidic residues" evidence="1">
    <location>
        <begin position="36"/>
        <end position="67"/>
    </location>
</feature>
<dbReference type="AlphaFoldDB" id="A0AAP0J751"/>
<evidence type="ECO:0000313" key="2">
    <source>
        <dbReference type="EMBL" id="KAK9128751.1"/>
    </source>
</evidence>